<dbReference type="Proteomes" id="UP000807769">
    <property type="component" value="Unassembled WGS sequence"/>
</dbReference>
<sequence length="360" mass="41344">MPVRAIEFYSGIGGLHLALRQSRVACSPVKAFDWDQTACQVYASNYDAKIITRIDISTLSAVDLLYLHADVWLLSPSCQPYTILNPAARGEADPRAKSFLHLIDHVLPDLAAQDSQPRYILIENVAGFQDSMTRRRLVDTLQRLGYVVAEFLLTPVQFGIPNSRLRYYLLAKLSPLRFSGLHESHFDRIHETIPGTILDIPVHSLREYLDPVHEDGISTRHNIPDRVLSKWGRLFDIVLPSGRRTCCFTRGYTQLVERAGSILQVNEDLDTTEVFDRFLEARSRGDEDAVRVLDQLHLRYFTPSELLRIFRFEEPKSNQQFLWPPTISLKSQYRLIGNSVNVEVVRHLIDYLFDDEEFTT</sequence>
<dbReference type="GO" id="GO:0008168">
    <property type="term" value="F:methyltransferase activity"/>
    <property type="evidence" value="ECO:0007669"/>
    <property type="project" value="UniProtKB-KW"/>
</dbReference>
<dbReference type="RefSeq" id="XP_041198666.1">
    <property type="nucleotide sequence ID" value="XM_041334099.1"/>
</dbReference>
<organism evidence="9 10">
    <name type="scientific">Suillus subaureus</name>
    <dbReference type="NCBI Taxonomy" id="48587"/>
    <lineage>
        <taxon>Eukaryota</taxon>
        <taxon>Fungi</taxon>
        <taxon>Dikarya</taxon>
        <taxon>Basidiomycota</taxon>
        <taxon>Agaricomycotina</taxon>
        <taxon>Agaricomycetes</taxon>
        <taxon>Agaricomycetidae</taxon>
        <taxon>Boletales</taxon>
        <taxon>Suillineae</taxon>
        <taxon>Suillaceae</taxon>
        <taxon>Suillus</taxon>
    </lineage>
</organism>
<dbReference type="PRINTS" id="PR00105">
    <property type="entry name" value="C5METTRFRASE"/>
</dbReference>
<evidence type="ECO:0000313" key="9">
    <source>
        <dbReference type="EMBL" id="KAG1825413.1"/>
    </source>
</evidence>
<keyword evidence="2 7" id="KW-0808">Transferase</keyword>
<dbReference type="Pfam" id="PF00145">
    <property type="entry name" value="DNA_methylase"/>
    <property type="match status" value="1"/>
</dbReference>
<keyword evidence="3 7" id="KW-0949">S-adenosyl-L-methionine</keyword>
<dbReference type="EC" id="2.1.1.204" evidence="4"/>
<dbReference type="AlphaFoldDB" id="A0A9P7JIJ8"/>
<keyword evidence="10" id="KW-1185">Reference proteome</keyword>
<dbReference type="NCBIfam" id="TIGR00675">
    <property type="entry name" value="dcm"/>
    <property type="match status" value="1"/>
</dbReference>
<dbReference type="PROSITE" id="PS00095">
    <property type="entry name" value="C5_MTASE_2"/>
    <property type="match status" value="1"/>
</dbReference>
<evidence type="ECO:0000256" key="4">
    <source>
        <dbReference type="ARBA" id="ARBA00039081"/>
    </source>
</evidence>
<dbReference type="EMBL" id="JABBWG010000002">
    <property type="protein sequence ID" value="KAG1825413.1"/>
    <property type="molecule type" value="Genomic_DNA"/>
</dbReference>
<proteinExistence type="inferred from homology"/>
<feature type="active site" evidence="7">
    <location>
        <position position="78"/>
    </location>
</feature>
<comment type="similarity">
    <text evidence="7 8">Belongs to the class I-like SAM-binding methyltransferase superfamily. C5-methyltransferase family.</text>
</comment>
<evidence type="ECO:0000256" key="6">
    <source>
        <dbReference type="ARBA" id="ARBA00042810"/>
    </source>
</evidence>
<dbReference type="GeneID" id="64628116"/>
<protein>
    <recommendedName>
        <fullName evidence="5">tRNA (cytosine(38)-C(5))-methyltransferase</fullName>
        <ecNumber evidence="4">2.1.1.204</ecNumber>
    </recommendedName>
    <alternativeName>
        <fullName evidence="6">DNA (cytosine-5)-methyltransferase-like protein 2</fullName>
    </alternativeName>
</protein>
<dbReference type="InterPro" id="IPR001525">
    <property type="entry name" value="C5_MeTfrase"/>
</dbReference>
<evidence type="ECO:0000313" key="10">
    <source>
        <dbReference type="Proteomes" id="UP000807769"/>
    </source>
</evidence>
<dbReference type="GO" id="GO:0005634">
    <property type="term" value="C:nucleus"/>
    <property type="evidence" value="ECO:0007669"/>
    <property type="project" value="TreeGrafter"/>
</dbReference>
<dbReference type="GO" id="GO:0032259">
    <property type="term" value="P:methylation"/>
    <property type="evidence" value="ECO:0007669"/>
    <property type="project" value="UniProtKB-KW"/>
</dbReference>
<gene>
    <name evidence="9" type="ORF">BJ212DRAFT_1313794</name>
</gene>
<dbReference type="PROSITE" id="PS51679">
    <property type="entry name" value="SAM_MT_C5"/>
    <property type="match status" value="1"/>
</dbReference>
<dbReference type="OrthoDB" id="414133at2759"/>
<name>A0A9P7JIJ8_9AGAM</name>
<comment type="caution">
    <text evidence="9">The sequence shown here is derived from an EMBL/GenBank/DDBJ whole genome shotgun (WGS) entry which is preliminary data.</text>
</comment>
<dbReference type="PANTHER" id="PTHR46098:SF1">
    <property type="entry name" value="TRNA (CYTOSINE(38)-C(5))-METHYLTRANSFERASE"/>
    <property type="match status" value="1"/>
</dbReference>
<dbReference type="Gene3D" id="3.40.50.150">
    <property type="entry name" value="Vaccinia Virus protein VP39"/>
    <property type="match status" value="1"/>
</dbReference>
<evidence type="ECO:0000256" key="5">
    <source>
        <dbReference type="ARBA" id="ARBA00039681"/>
    </source>
</evidence>
<dbReference type="InterPro" id="IPR031303">
    <property type="entry name" value="C5_meth_CS"/>
</dbReference>
<reference evidence="9" key="1">
    <citation type="journal article" date="2020" name="New Phytol.">
        <title>Comparative genomics reveals dynamic genome evolution in host specialist ectomycorrhizal fungi.</title>
        <authorList>
            <person name="Lofgren L.A."/>
            <person name="Nguyen N.H."/>
            <person name="Vilgalys R."/>
            <person name="Ruytinx J."/>
            <person name="Liao H.L."/>
            <person name="Branco S."/>
            <person name="Kuo A."/>
            <person name="LaButti K."/>
            <person name="Lipzen A."/>
            <person name="Andreopoulos W."/>
            <person name="Pangilinan J."/>
            <person name="Riley R."/>
            <person name="Hundley H."/>
            <person name="Na H."/>
            <person name="Barry K."/>
            <person name="Grigoriev I.V."/>
            <person name="Stajich J.E."/>
            <person name="Kennedy P.G."/>
        </authorList>
    </citation>
    <scope>NUCLEOTIDE SEQUENCE</scope>
    <source>
        <strain evidence="9">MN1</strain>
    </source>
</reference>
<evidence type="ECO:0000256" key="1">
    <source>
        <dbReference type="ARBA" id="ARBA00022603"/>
    </source>
</evidence>
<accession>A0A9P7JIJ8</accession>
<evidence type="ECO:0000256" key="2">
    <source>
        <dbReference type="ARBA" id="ARBA00022679"/>
    </source>
</evidence>
<dbReference type="PANTHER" id="PTHR46098">
    <property type="entry name" value="TRNA (CYTOSINE(38)-C(5))-METHYLTRANSFERASE"/>
    <property type="match status" value="1"/>
</dbReference>
<evidence type="ECO:0000256" key="8">
    <source>
        <dbReference type="RuleBase" id="RU000416"/>
    </source>
</evidence>
<dbReference type="InterPro" id="IPR029063">
    <property type="entry name" value="SAM-dependent_MTases_sf"/>
</dbReference>
<evidence type="ECO:0000256" key="3">
    <source>
        <dbReference type="ARBA" id="ARBA00022691"/>
    </source>
</evidence>
<dbReference type="SUPFAM" id="SSF53335">
    <property type="entry name" value="S-adenosyl-L-methionine-dependent methyltransferases"/>
    <property type="match status" value="1"/>
</dbReference>
<keyword evidence="1 7" id="KW-0489">Methyltransferase</keyword>
<dbReference type="Gene3D" id="3.90.120.10">
    <property type="entry name" value="DNA Methylase, subunit A, domain 2"/>
    <property type="match status" value="1"/>
</dbReference>
<dbReference type="InterPro" id="IPR050750">
    <property type="entry name" value="C5-MTase"/>
</dbReference>
<evidence type="ECO:0000256" key="7">
    <source>
        <dbReference type="PROSITE-ProRule" id="PRU01016"/>
    </source>
</evidence>